<dbReference type="AlphaFoldDB" id="A0A2A8D061"/>
<name>A0A2A8D061_9BACT</name>
<protein>
    <submittedName>
        <fullName evidence="1">Ribosomal subunit interface protein</fullName>
    </submittedName>
</protein>
<dbReference type="CDD" id="cd00552">
    <property type="entry name" value="RaiA"/>
    <property type="match status" value="1"/>
</dbReference>
<dbReference type="SUPFAM" id="SSF69754">
    <property type="entry name" value="Ribosome binding protein Y (YfiA homologue)"/>
    <property type="match status" value="1"/>
</dbReference>
<keyword evidence="2" id="KW-1185">Reference proteome</keyword>
<organism evidence="1 2">
    <name type="scientific">Longibacter salinarum</name>
    <dbReference type="NCBI Taxonomy" id="1850348"/>
    <lineage>
        <taxon>Bacteria</taxon>
        <taxon>Pseudomonadati</taxon>
        <taxon>Rhodothermota</taxon>
        <taxon>Rhodothermia</taxon>
        <taxon>Rhodothermales</taxon>
        <taxon>Salisaetaceae</taxon>
        <taxon>Longibacter</taxon>
    </lineage>
</organism>
<dbReference type="OrthoDB" id="9808702at2"/>
<dbReference type="InterPro" id="IPR036567">
    <property type="entry name" value="RHF-like"/>
</dbReference>
<dbReference type="Pfam" id="PF02482">
    <property type="entry name" value="Ribosomal_S30AE"/>
    <property type="match status" value="1"/>
</dbReference>
<dbReference type="NCBIfam" id="TIGR00741">
    <property type="entry name" value="yfiA"/>
    <property type="match status" value="1"/>
</dbReference>
<evidence type="ECO:0000313" key="1">
    <source>
        <dbReference type="EMBL" id="PEN14369.1"/>
    </source>
</evidence>
<reference evidence="1 2" key="1">
    <citation type="submission" date="2017-10" db="EMBL/GenBank/DDBJ databases">
        <title>Draft genome of Longibacter Salinarum.</title>
        <authorList>
            <person name="Goh K.M."/>
            <person name="Shamsir M.S."/>
            <person name="Lim S.W."/>
        </authorList>
    </citation>
    <scope>NUCLEOTIDE SEQUENCE [LARGE SCALE GENOMIC DNA]</scope>
    <source>
        <strain evidence="1 2">KCTC 52045</strain>
    </source>
</reference>
<comment type="caution">
    <text evidence="1">The sequence shown here is derived from an EMBL/GenBank/DDBJ whole genome shotgun (WGS) entry which is preliminary data.</text>
</comment>
<accession>A0A2A8D061</accession>
<dbReference type="EMBL" id="PDEQ01000002">
    <property type="protein sequence ID" value="PEN14369.1"/>
    <property type="molecule type" value="Genomic_DNA"/>
</dbReference>
<gene>
    <name evidence="1" type="primary">raiA</name>
    <name evidence="1" type="ORF">CRI94_04865</name>
</gene>
<dbReference type="Proteomes" id="UP000220102">
    <property type="component" value="Unassembled WGS sequence"/>
</dbReference>
<evidence type="ECO:0000313" key="2">
    <source>
        <dbReference type="Proteomes" id="UP000220102"/>
    </source>
</evidence>
<proteinExistence type="predicted"/>
<sequence length="131" mass="15073">MCTVLEPSPLVSQSVRASVIRSINRLSIMNTQITVRHVDVTDHVKEYAEKRAEKLERFYDGIVSTHIILGEDNSPAQDKQVEINIDVYQKRLTAENSASTYEQAINSCVDQLRRQLEKYKSQLRSKKRDAH</sequence>
<dbReference type="Gene3D" id="3.30.160.100">
    <property type="entry name" value="Ribosome hibernation promotion factor-like"/>
    <property type="match status" value="1"/>
</dbReference>
<dbReference type="InterPro" id="IPR003489">
    <property type="entry name" value="RHF/RaiA"/>
</dbReference>